<dbReference type="STRING" id="451379.A0A0N5ADJ3"/>
<dbReference type="AlphaFoldDB" id="A0A0N5ADJ3"/>
<evidence type="ECO:0000313" key="2">
    <source>
        <dbReference type="WBParaSite" id="SMUV_0000224901-mRNA-1"/>
    </source>
</evidence>
<accession>A0A0N5ADJ3</accession>
<dbReference type="InterPro" id="IPR056852">
    <property type="entry name" value="AK17A/B"/>
</dbReference>
<dbReference type="CDD" id="cd12264">
    <property type="entry name" value="RRM_AKAP17A"/>
    <property type="match status" value="1"/>
</dbReference>
<reference evidence="2" key="1">
    <citation type="submission" date="2017-02" db="UniProtKB">
        <authorList>
            <consortium name="WormBaseParasite"/>
        </authorList>
    </citation>
    <scope>IDENTIFICATION</scope>
</reference>
<proteinExistence type="predicted"/>
<dbReference type="Gene3D" id="3.30.70.330">
    <property type="match status" value="1"/>
</dbReference>
<dbReference type="Proteomes" id="UP000046393">
    <property type="component" value="Unplaced"/>
</dbReference>
<organism evidence="1 2">
    <name type="scientific">Syphacia muris</name>
    <dbReference type="NCBI Taxonomy" id="451379"/>
    <lineage>
        <taxon>Eukaryota</taxon>
        <taxon>Metazoa</taxon>
        <taxon>Ecdysozoa</taxon>
        <taxon>Nematoda</taxon>
        <taxon>Chromadorea</taxon>
        <taxon>Rhabditida</taxon>
        <taxon>Spirurina</taxon>
        <taxon>Oxyuridomorpha</taxon>
        <taxon>Oxyuroidea</taxon>
        <taxon>Oxyuridae</taxon>
        <taxon>Syphacia</taxon>
    </lineage>
</organism>
<keyword evidence="1" id="KW-1185">Reference proteome</keyword>
<dbReference type="PANTHER" id="PTHR12484:SF4">
    <property type="entry name" value="A-KINASE ANCHOR PROTEIN 17A"/>
    <property type="match status" value="1"/>
</dbReference>
<evidence type="ECO:0000313" key="1">
    <source>
        <dbReference type="Proteomes" id="UP000046393"/>
    </source>
</evidence>
<dbReference type="Pfam" id="PF25015">
    <property type="entry name" value="RBD_AKAP-17A"/>
    <property type="match status" value="1"/>
</dbReference>
<dbReference type="PANTHER" id="PTHR12484">
    <property type="entry name" value="B-LYMPHOCYTE ANTIGEN-RELATED"/>
    <property type="match status" value="1"/>
</dbReference>
<dbReference type="WBParaSite" id="SMUV_0000224901-mRNA-1">
    <property type="protein sequence ID" value="SMUV_0000224901-mRNA-1"/>
    <property type="gene ID" value="SMUV_0000224901"/>
</dbReference>
<protein>
    <submittedName>
        <fullName evidence="2">A-kinase anchor protein 17A</fullName>
    </submittedName>
</protein>
<dbReference type="InterPro" id="IPR012677">
    <property type="entry name" value="Nucleotide-bd_a/b_plait_sf"/>
</dbReference>
<sequence length="314" mass="36920">MNEVPHSLLELEAFCVEMNLYLKPYARINITVPLPQLKQPGQSISNWDLMEKIKKALSPIQLSSIKVTNSTIEMVRFEAELANRKIMSKVIKALDGCSLKVVGFFEPLKVRVAEAKSDFPTRHDWDEFFRNADDMDELKAGERPDTIYLAKIPTNWFTDESESPDLPSAKILQQVFEQFGKIRCIDIPLLDKYRKQMSSDISGIRSVSFSFGQDIFFEAYIQFYEYISFVRAMDTLRNMKLVRIMDDNKMFEAAIKVEFDKTRHLSEKKIQKRDNERRRLRAEERRRIDEEGGKKRLFFSITIGYLNVYYLWFI</sequence>
<name>A0A0N5ADJ3_9BILA</name>